<dbReference type="SUPFAM" id="SSF51905">
    <property type="entry name" value="FAD/NAD(P)-binding domain"/>
    <property type="match status" value="2"/>
</dbReference>
<protein>
    <recommendedName>
        <fullName evidence="15">Sulfide:quinone oxidoreductase, mitochondrial</fullName>
        <ecNumber evidence="14">1.8.5.8</ecNumber>
    </recommendedName>
    <alternativeName>
        <fullName evidence="16">Sulfide quinone oxidoreductase</fullName>
    </alternativeName>
</protein>
<evidence type="ECO:0000256" key="10">
    <source>
        <dbReference type="ARBA" id="ARBA00052810"/>
    </source>
</evidence>
<evidence type="ECO:0000256" key="2">
    <source>
        <dbReference type="ARBA" id="ARBA00004173"/>
    </source>
</evidence>
<dbReference type="PANTHER" id="PTHR10632">
    <property type="entry name" value="SULFIDE:QUINONE OXIDOREDUCTASE"/>
    <property type="match status" value="1"/>
</dbReference>
<dbReference type="PaxDb" id="121845-A0A1S4ENG9"/>
<evidence type="ECO:0000256" key="3">
    <source>
        <dbReference type="ARBA" id="ARBA00022630"/>
    </source>
</evidence>
<evidence type="ECO:0000256" key="11">
    <source>
        <dbReference type="ARBA" id="ARBA00052986"/>
    </source>
</evidence>
<comment type="catalytic activity">
    <reaction evidence="10">
        <text>ubiquinone-10 + hydrogen sulfide + glutathione + H(+) = S-sulfanylglutathione + ubiquinol-10</text>
        <dbReference type="Rhea" id="RHEA:62608"/>
        <dbReference type="ChEBI" id="CHEBI:15378"/>
        <dbReference type="ChEBI" id="CHEBI:29919"/>
        <dbReference type="ChEBI" id="CHEBI:46245"/>
        <dbReference type="ChEBI" id="CHEBI:57925"/>
        <dbReference type="ChEBI" id="CHEBI:58905"/>
        <dbReference type="ChEBI" id="CHEBI:64183"/>
    </reaction>
    <physiologicalReaction direction="left-to-right" evidence="10">
        <dbReference type="Rhea" id="RHEA:62609"/>
    </physiologicalReaction>
</comment>
<dbReference type="GO" id="GO:0071949">
    <property type="term" value="F:FAD binding"/>
    <property type="evidence" value="ECO:0007669"/>
    <property type="project" value="TreeGrafter"/>
</dbReference>
<feature type="domain" description="FAD/NAD(P)-binding" evidence="17">
    <location>
        <begin position="32"/>
        <end position="144"/>
    </location>
</feature>
<dbReference type="RefSeq" id="XP_026686835.1">
    <property type="nucleotide sequence ID" value="XM_026831034.1"/>
</dbReference>
<keyword evidence="4" id="KW-0874">Quinone</keyword>
<proteinExistence type="inferred from homology"/>
<dbReference type="GO" id="GO:0106436">
    <property type="term" value="F:glutathione-dependent sulfide quinone oxidoreductase activity"/>
    <property type="evidence" value="ECO:0007669"/>
    <property type="project" value="UniProtKB-EC"/>
</dbReference>
<evidence type="ECO:0000259" key="17">
    <source>
        <dbReference type="Pfam" id="PF07992"/>
    </source>
</evidence>
<dbReference type="RefSeq" id="XP_017303731.1">
    <property type="nucleotide sequence ID" value="XM_017448242.2"/>
</dbReference>
<keyword evidence="5" id="KW-0274">FAD</keyword>
<keyword evidence="7" id="KW-0560">Oxidoreductase</keyword>
<reference evidence="19 20" key="1">
    <citation type="submission" date="2025-04" db="UniProtKB">
        <authorList>
            <consortium name="RefSeq"/>
        </authorList>
    </citation>
    <scope>IDENTIFICATION</scope>
</reference>
<evidence type="ECO:0000256" key="7">
    <source>
        <dbReference type="ARBA" id="ARBA00023002"/>
    </source>
</evidence>
<evidence type="ECO:0000313" key="20">
    <source>
        <dbReference type="RefSeq" id="XP_026686835.1"/>
    </source>
</evidence>
<evidence type="ECO:0000313" key="19">
    <source>
        <dbReference type="RefSeq" id="XP_017303731.1"/>
    </source>
</evidence>
<dbReference type="FunFam" id="3.50.50.60:FF:000034">
    <property type="entry name" value="sulfide:quinone oxidoreductase, mitochondrial"/>
    <property type="match status" value="1"/>
</dbReference>
<evidence type="ECO:0000256" key="8">
    <source>
        <dbReference type="ARBA" id="ARBA00023128"/>
    </source>
</evidence>
<evidence type="ECO:0000256" key="14">
    <source>
        <dbReference type="ARBA" id="ARBA00066447"/>
    </source>
</evidence>
<evidence type="ECO:0000256" key="12">
    <source>
        <dbReference type="ARBA" id="ARBA00059167"/>
    </source>
</evidence>
<sequence length="443" mass="49082">MKSLKLCPLKSYNLLSSSFSTSPLSSSSHSCKLLVVGGGAAGCSMAAKFTSKLGKGQVSIVEPTDDHYYQPMFTLIGGGMKKLSDSRRPMKSVLPSGATWVKDKIVSFDPENNRVRTQAGSEISYEYMIVASGIQMYYDRVKGLQEALDQPDSGVSTNYSPQYVEKTLRNLQHFQSGPVLYTFPATPIKCGGAPMKAVLIGDEYLRKHKKRDAAKLTYCTGMGVLFPSPFYAEKIHDILIGRGVDVHKGKALVEIDLANKEAVFKSEDKTERLPYAIMHVTPPMGPVPELATSRLVDQSGYVNVDKATLQHVKYSNVFAIGDCSNLPTSKTAAAVAGQCKVVYDNLSAVMKNRALPHEYNGYTSCPLVTGYSKCVMAEFDYTLKPLETFPVDQSKERSLMFQMKKQVMPFLYWNLMLRGYWNGPGVFRQMFHLGGLVKQQNRQ</sequence>
<evidence type="ECO:0000313" key="18">
    <source>
        <dbReference type="Proteomes" id="UP000079169"/>
    </source>
</evidence>
<name>A0A1S4ENG9_DIACI</name>
<dbReference type="AlphaFoldDB" id="A0A1S4ENG9"/>
<comment type="cofactor">
    <cofactor evidence="1">
        <name>FAD</name>
        <dbReference type="ChEBI" id="CHEBI:57692"/>
    </cofactor>
</comment>
<organism evidence="18 19">
    <name type="scientific">Diaphorina citri</name>
    <name type="common">Asian citrus psyllid</name>
    <dbReference type="NCBI Taxonomy" id="121845"/>
    <lineage>
        <taxon>Eukaryota</taxon>
        <taxon>Metazoa</taxon>
        <taxon>Ecdysozoa</taxon>
        <taxon>Arthropoda</taxon>
        <taxon>Hexapoda</taxon>
        <taxon>Insecta</taxon>
        <taxon>Pterygota</taxon>
        <taxon>Neoptera</taxon>
        <taxon>Paraneoptera</taxon>
        <taxon>Hemiptera</taxon>
        <taxon>Sternorrhyncha</taxon>
        <taxon>Psylloidea</taxon>
        <taxon>Psyllidae</taxon>
        <taxon>Diaphorininae</taxon>
        <taxon>Diaphorina</taxon>
    </lineage>
</organism>
<comment type="similarity">
    <text evidence="13">Belongs to the SQRD family.</text>
</comment>
<keyword evidence="6" id="KW-0809">Transit peptide</keyword>
<dbReference type="KEGG" id="dci:103519581"/>
<keyword evidence="18" id="KW-1185">Reference proteome</keyword>
<keyword evidence="8" id="KW-0496">Mitochondrion</keyword>
<dbReference type="InterPro" id="IPR015904">
    <property type="entry name" value="Sulphide_quinone_reductase"/>
</dbReference>
<evidence type="ECO:0000256" key="16">
    <source>
        <dbReference type="ARBA" id="ARBA00082958"/>
    </source>
</evidence>
<dbReference type="InterPro" id="IPR023753">
    <property type="entry name" value="FAD/NAD-binding_dom"/>
</dbReference>
<dbReference type="InterPro" id="IPR036188">
    <property type="entry name" value="FAD/NAD-bd_sf"/>
</dbReference>
<dbReference type="GO" id="GO:0005739">
    <property type="term" value="C:mitochondrion"/>
    <property type="evidence" value="ECO:0007669"/>
    <property type="project" value="UniProtKB-SubCell"/>
</dbReference>
<gene>
    <name evidence="19 20" type="primary">LOC103519581</name>
</gene>
<comment type="function">
    <text evidence="12">Catalyzes the oxidation of hydrogen sulfide with the help of a quinone, such as ubiquinone-10, giving rise to thiosulfate and ultimately to sulfane (molecular sulfur) atoms. Requires an additional electron acceptor; can use sulfite, sulfide or cyanide (in vitro). It is believed the in vivo electron acceptor is glutathione.</text>
</comment>
<comment type="catalytic activity">
    <reaction evidence="11">
        <text>a quinone + hydrogen sulfide + glutathione + H(+) = S-sulfanylglutathione + a quinol</text>
        <dbReference type="Rhea" id="RHEA:55156"/>
        <dbReference type="ChEBI" id="CHEBI:15378"/>
        <dbReference type="ChEBI" id="CHEBI:24646"/>
        <dbReference type="ChEBI" id="CHEBI:29919"/>
        <dbReference type="ChEBI" id="CHEBI:57925"/>
        <dbReference type="ChEBI" id="CHEBI:58905"/>
        <dbReference type="ChEBI" id="CHEBI:132124"/>
        <dbReference type="EC" id="1.8.5.8"/>
    </reaction>
    <physiologicalReaction direction="left-to-right" evidence="11">
        <dbReference type="Rhea" id="RHEA:55157"/>
    </physiologicalReaction>
</comment>
<dbReference type="EC" id="1.8.5.8" evidence="14"/>
<dbReference type="CTD" id="58472"/>
<evidence type="ECO:0000256" key="1">
    <source>
        <dbReference type="ARBA" id="ARBA00001974"/>
    </source>
</evidence>
<dbReference type="GO" id="GO:0070224">
    <property type="term" value="F:sulfide:quinone oxidoreductase activity"/>
    <property type="evidence" value="ECO:0007669"/>
    <property type="project" value="TreeGrafter"/>
</dbReference>
<dbReference type="Proteomes" id="UP000079169">
    <property type="component" value="Unplaced"/>
</dbReference>
<evidence type="ECO:0000256" key="9">
    <source>
        <dbReference type="ARBA" id="ARBA00051038"/>
    </source>
</evidence>
<dbReference type="Pfam" id="PF07992">
    <property type="entry name" value="Pyr_redox_2"/>
    <property type="match status" value="1"/>
</dbReference>
<dbReference type="GeneID" id="103519581"/>
<evidence type="ECO:0000256" key="4">
    <source>
        <dbReference type="ARBA" id="ARBA00022719"/>
    </source>
</evidence>
<dbReference type="PANTHER" id="PTHR10632:SF2">
    <property type="entry name" value="SULFIDE:QUINONE OXIDOREDUCTASE, MITOCHONDRIAL"/>
    <property type="match status" value="1"/>
</dbReference>
<accession>A0A1S4ENG9</accession>
<evidence type="ECO:0000256" key="13">
    <source>
        <dbReference type="ARBA" id="ARBA00060891"/>
    </source>
</evidence>
<comment type="subcellular location">
    <subcellularLocation>
        <location evidence="2">Mitochondrion</location>
    </subcellularLocation>
</comment>
<dbReference type="GO" id="GO:0070221">
    <property type="term" value="P:sulfide oxidation, using sulfide:quinone oxidoreductase"/>
    <property type="evidence" value="ECO:0007669"/>
    <property type="project" value="TreeGrafter"/>
</dbReference>
<evidence type="ECO:0000256" key="15">
    <source>
        <dbReference type="ARBA" id="ARBA00070160"/>
    </source>
</evidence>
<dbReference type="STRING" id="121845.A0A1S4ENG9"/>
<keyword evidence="3" id="KW-0285">Flavoprotein</keyword>
<evidence type="ECO:0000256" key="5">
    <source>
        <dbReference type="ARBA" id="ARBA00022827"/>
    </source>
</evidence>
<evidence type="ECO:0000256" key="6">
    <source>
        <dbReference type="ARBA" id="ARBA00022946"/>
    </source>
</evidence>
<dbReference type="GO" id="GO:0048038">
    <property type="term" value="F:quinone binding"/>
    <property type="evidence" value="ECO:0007669"/>
    <property type="project" value="UniProtKB-KW"/>
</dbReference>
<comment type="catalytic activity">
    <reaction evidence="9">
        <text>ubiquinone-10 + hydrogen sulfide + sulfite + 2 H(+) = ubiquinol-10 + thiosulfate</text>
        <dbReference type="Rhea" id="RHEA:38359"/>
        <dbReference type="ChEBI" id="CHEBI:15378"/>
        <dbReference type="ChEBI" id="CHEBI:17359"/>
        <dbReference type="ChEBI" id="CHEBI:29919"/>
        <dbReference type="ChEBI" id="CHEBI:33542"/>
        <dbReference type="ChEBI" id="CHEBI:46245"/>
        <dbReference type="ChEBI" id="CHEBI:64183"/>
    </reaction>
    <physiologicalReaction direction="left-to-right" evidence="9">
        <dbReference type="Rhea" id="RHEA:38360"/>
    </physiologicalReaction>
</comment>
<dbReference type="Gene3D" id="3.50.50.60">
    <property type="entry name" value="FAD/NAD(P)-binding domain"/>
    <property type="match status" value="2"/>
</dbReference>